<protein>
    <submittedName>
        <fullName evidence="1">Phosphatidylethanolamine N-methyltransferase</fullName>
    </submittedName>
</protein>
<keyword evidence="1" id="KW-0808">Transferase</keyword>
<dbReference type="EMBL" id="JAACLJ010000002">
    <property type="protein sequence ID" value="KAF4592586.1"/>
    <property type="molecule type" value="Genomic_DNA"/>
</dbReference>
<reference evidence="1 2" key="1">
    <citation type="journal article" date="2020" name="G3 (Bethesda)">
        <title>Genetic Underpinnings of Host Manipulation by Ophiocordyceps as Revealed by Comparative Transcriptomics.</title>
        <authorList>
            <person name="Will I."/>
            <person name="Das B."/>
            <person name="Trinh T."/>
            <person name="Brachmann A."/>
            <person name="Ohm R.A."/>
            <person name="de Bekker C."/>
        </authorList>
    </citation>
    <scope>NUCLEOTIDE SEQUENCE [LARGE SCALE GENOMIC DNA]</scope>
    <source>
        <strain evidence="1 2">EC05</strain>
    </source>
</reference>
<comment type="caution">
    <text evidence="1">The sequence shown here is derived from an EMBL/GenBank/DDBJ whole genome shotgun (WGS) entry which is preliminary data.</text>
</comment>
<evidence type="ECO:0000313" key="1">
    <source>
        <dbReference type="EMBL" id="KAF4592586.1"/>
    </source>
</evidence>
<evidence type="ECO:0000313" key="2">
    <source>
        <dbReference type="Proteomes" id="UP000562929"/>
    </source>
</evidence>
<keyword evidence="1" id="KW-0489">Methyltransferase</keyword>
<keyword evidence="2" id="KW-1185">Reference proteome</keyword>
<name>A0A8H4VFT8_9HYPO</name>
<sequence>MEAGNWVSIPGEVQFYKVDCALCGAVLSKDRVEQWLPIDRVDDFEDFFKDRQEETAWLNKVRLLSNDPKSNKPLNIWLSKTASDFGQGNFIIDGCIDPVKAYYRKEGEPFMIPFHNDCYGLLELYMLRVHDIIIDHEVLYDSLCSLSHESNHTRRWGSLDMHYYGSTRSGQGYGEVPPFQSGSEYRAMSPGPNGIAELLEYMSNPPLLENRPTVRPVEEDSFALLSDEEQDALVESLTGFELSELRLTSPTAARLDYPNDFWRDLYELELPWVLEDILVDVDGDDVDWETVYNDLNKASNIYHPAQIHGLANRRRIWEWQFPIIAAAYSLIAKTKNSSMRELASCGVDLQVEQSLCLKFPPPLKTAVFMPTFIDNDLFDLSDTEHMMRIFWTFSGELAGIDIIKDGRSEFEEFHFHGDFLNPHEQIMGCLPDMVTIPSNDWVTGLVMYTHTYSLGTDVDPNEGIEIDELDDDNRDEWLAIDEGRTISYYSFARRVVGLEIQFAHNDPKLCGIRGGEARLVHTPSDRFVVGFRFERQTSTACVTRLALVTMPIASYMPGIGRVQPDRHWRNHEIIMNCNSWALNPPPYNLRVCRGVGWILAATKTLPYQALVLGTSVRELANLKSISIDKEFRGIRADFHSGLPKTIGWMSAQENTCHIDGPGGEVIISVFVTYDAAHGKWRLEIITNKNKFLMGSVVEDGLEATRMPTWTTPGGMHYIGGFYGCWLKEKREMAGFGLLTLDARYH</sequence>
<dbReference type="AlphaFoldDB" id="A0A8H4VFT8"/>
<dbReference type="GO" id="GO:0008168">
    <property type="term" value="F:methyltransferase activity"/>
    <property type="evidence" value="ECO:0007669"/>
    <property type="project" value="UniProtKB-KW"/>
</dbReference>
<accession>A0A8H4VFT8</accession>
<proteinExistence type="predicted"/>
<gene>
    <name evidence="1" type="ORF">GQ602_002885</name>
</gene>
<dbReference type="OrthoDB" id="9984533at2759"/>
<dbReference type="GO" id="GO:0032259">
    <property type="term" value="P:methylation"/>
    <property type="evidence" value="ECO:0007669"/>
    <property type="project" value="UniProtKB-KW"/>
</dbReference>
<organism evidence="1 2">
    <name type="scientific">Ophiocordyceps camponoti-floridani</name>
    <dbReference type="NCBI Taxonomy" id="2030778"/>
    <lineage>
        <taxon>Eukaryota</taxon>
        <taxon>Fungi</taxon>
        <taxon>Dikarya</taxon>
        <taxon>Ascomycota</taxon>
        <taxon>Pezizomycotina</taxon>
        <taxon>Sordariomycetes</taxon>
        <taxon>Hypocreomycetidae</taxon>
        <taxon>Hypocreales</taxon>
        <taxon>Ophiocordycipitaceae</taxon>
        <taxon>Ophiocordyceps</taxon>
    </lineage>
</organism>
<dbReference type="Proteomes" id="UP000562929">
    <property type="component" value="Unassembled WGS sequence"/>
</dbReference>